<protein>
    <recommendedName>
        <fullName evidence="1">2-hydroxychromene-2-carboxylate isomerase</fullName>
        <ecNumber evidence="1">5.99.1.4</ecNumber>
    </recommendedName>
</protein>
<dbReference type="Gene3D" id="3.40.30.10">
    <property type="entry name" value="Glutaredoxin"/>
    <property type="match status" value="1"/>
</dbReference>
<dbReference type="CDD" id="cd03022">
    <property type="entry name" value="DsbA_HCCA_Iso"/>
    <property type="match status" value="1"/>
</dbReference>
<evidence type="ECO:0000259" key="2">
    <source>
        <dbReference type="Pfam" id="PF01323"/>
    </source>
</evidence>
<dbReference type="InterPro" id="IPR014440">
    <property type="entry name" value="HCCAis_GSTk"/>
</dbReference>
<gene>
    <name evidence="3" type="ORF">J2D75_12920</name>
</gene>
<evidence type="ECO:0000313" key="4">
    <source>
        <dbReference type="Proteomes" id="UP000664399"/>
    </source>
</evidence>
<dbReference type="PANTHER" id="PTHR42943">
    <property type="entry name" value="GLUTATHIONE S-TRANSFERASE KAPPA"/>
    <property type="match status" value="1"/>
</dbReference>
<keyword evidence="1 3" id="KW-0413">Isomerase</keyword>
<dbReference type="InterPro" id="IPR051924">
    <property type="entry name" value="GST_Kappa/NadH"/>
</dbReference>
<dbReference type="InterPro" id="IPR044087">
    <property type="entry name" value="NahD-like"/>
</dbReference>
<comment type="catalytic activity">
    <reaction evidence="1">
        <text>2-hydroxychromene-2-carboxylate = (3E)-4-(2-hydroxyphenyl)-2-oxobut-3-enoate</text>
        <dbReference type="Rhea" id="RHEA:27401"/>
        <dbReference type="ChEBI" id="CHEBI:59350"/>
        <dbReference type="ChEBI" id="CHEBI:59353"/>
        <dbReference type="EC" id="5.99.1.4"/>
    </reaction>
</comment>
<dbReference type="InterPro" id="IPR001853">
    <property type="entry name" value="DSBA-like_thioredoxin_dom"/>
</dbReference>
<feature type="domain" description="DSBA-like thioredoxin" evidence="2">
    <location>
        <begin position="10"/>
        <end position="201"/>
    </location>
</feature>
<name>A0ABS3LPT6_9PROT</name>
<evidence type="ECO:0000256" key="1">
    <source>
        <dbReference type="PIRNR" id="PIRNR006386"/>
    </source>
</evidence>
<dbReference type="Pfam" id="PF01323">
    <property type="entry name" value="DSBA"/>
    <property type="match status" value="1"/>
</dbReference>
<dbReference type="EMBL" id="JAFVMG010000019">
    <property type="protein sequence ID" value="MBO1329375.1"/>
    <property type="molecule type" value="Genomic_DNA"/>
</dbReference>
<dbReference type="Proteomes" id="UP000664399">
    <property type="component" value="Unassembled WGS sequence"/>
</dbReference>
<dbReference type="GO" id="GO:0016853">
    <property type="term" value="F:isomerase activity"/>
    <property type="evidence" value="ECO:0007669"/>
    <property type="project" value="UniProtKB-KW"/>
</dbReference>
<evidence type="ECO:0000313" key="3">
    <source>
        <dbReference type="EMBL" id="MBO1329375.1"/>
    </source>
</evidence>
<proteinExistence type="inferred from homology"/>
<dbReference type="EC" id="5.99.1.4" evidence="1"/>
<comment type="caution">
    <text evidence="3">The sequence shown here is derived from an EMBL/GenBank/DDBJ whole genome shotgun (WGS) entry which is preliminary data.</text>
</comment>
<dbReference type="PANTHER" id="PTHR42943:SF13">
    <property type="entry name" value="GLUTATHIONE S-TRANSFERASE KAPPA-RELATED"/>
    <property type="match status" value="1"/>
</dbReference>
<organism evidence="3 4">
    <name type="scientific">Acetobacter suratthaniensis</name>
    <dbReference type="NCBI Taxonomy" id="1502841"/>
    <lineage>
        <taxon>Bacteria</taxon>
        <taxon>Pseudomonadati</taxon>
        <taxon>Pseudomonadota</taxon>
        <taxon>Alphaproteobacteria</taxon>
        <taxon>Acetobacterales</taxon>
        <taxon>Acetobacteraceae</taxon>
        <taxon>Acetobacter</taxon>
    </lineage>
</organism>
<keyword evidence="4" id="KW-1185">Reference proteome</keyword>
<sequence length="217" mass="24618">MNRTGKQPVVEAFYGISSPWAYLGFPRLRQIVAQEGARLILRPIRIIQANGGIPLRTRPVARQEYHRVELRRWRDFLNLPLNLDPKFYPCRTIEPAARLVIAADQQGLNGAALSWGIQSALWAQDRDIADPETLSTLVEETTGADGKSLIATSDTPEVMAAWQSNLEDAEHLGVFGTPTYVFDNELFWGQDRLDFLQRKLQSMKLRSHSDMEIEKTI</sequence>
<dbReference type="PIRSF" id="PIRSF006386">
    <property type="entry name" value="HCCAis_GSTk"/>
    <property type="match status" value="1"/>
</dbReference>
<dbReference type="InterPro" id="IPR036249">
    <property type="entry name" value="Thioredoxin-like_sf"/>
</dbReference>
<accession>A0ABS3LPT6</accession>
<dbReference type="SUPFAM" id="SSF52833">
    <property type="entry name" value="Thioredoxin-like"/>
    <property type="match status" value="1"/>
</dbReference>
<comment type="similarity">
    <text evidence="1">Belongs to the GST superfamily. NadH family.</text>
</comment>
<reference evidence="3 4" key="1">
    <citation type="submission" date="2021-03" db="EMBL/GenBank/DDBJ databases">
        <title>The complete genome sequence of Acetobacter suratthaniensis TBRC 1719.</title>
        <authorList>
            <person name="Charoenyingcharoen P."/>
            <person name="Yukphan P."/>
        </authorList>
    </citation>
    <scope>NUCLEOTIDE SEQUENCE [LARGE SCALE GENOMIC DNA]</scope>
    <source>
        <strain evidence="3 4">TBRC 1719</strain>
    </source>
</reference>
<dbReference type="RefSeq" id="WP_207855235.1">
    <property type="nucleotide sequence ID" value="NZ_JAFVMG010000019.1"/>
</dbReference>